<evidence type="ECO:0000256" key="4">
    <source>
        <dbReference type="ARBA" id="ARBA00023163"/>
    </source>
</evidence>
<protein>
    <recommendedName>
        <fullName evidence="5">HTH lysR-type domain-containing protein</fullName>
    </recommendedName>
</protein>
<dbReference type="Gene3D" id="1.10.10.10">
    <property type="entry name" value="Winged helix-like DNA-binding domain superfamily/Winged helix DNA-binding domain"/>
    <property type="match status" value="1"/>
</dbReference>
<dbReference type="Pfam" id="PF03466">
    <property type="entry name" value="LysR_substrate"/>
    <property type="match status" value="1"/>
</dbReference>
<dbReference type="RefSeq" id="WP_069692225.1">
    <property type="nucleotide sequence ID" value="NZ_CP017147.1"/>
</dbReference>
<keyword evidence="2" id="KW-0805">Transcription regulation</keyword>
<dbReference type="InterPro" id="IPR005119">
    <property type="entry name" value="LysR_subst-bd"/>
</dbReference>
<dbReference type="OrthoDB" id="9793571at2"/>
<dbReference type="PROSITE" id="PS50931">
    <property type="entry name" value="HTH_LYSR"/>
    <property type="match status" value="1"/>
</dbReference>
<dbReference type="PANTHER" id="PTHR30537">
    <property type="entry name" value="HTH-TYPE TRANSCRIPTIONAL REGULATOR"/>
    <property type="match status" value="1"/>
</dbReference>
<evidence type="ECO:0000313" key="6">
    <source>
        <dbReference type="EMBL" id="AOO83023.1"/>
    </source>
</evidence>
<dbReference type="Pfam" id="PF00126">
    <property type="entry name" value="HTH_1"/>
    <property type="match status" value="1"/>
</dbReference>
<dbReference type="InterPro" id="IPR036388">
    <property type="entry name" value="WH-like_DNA-bd_sf"/>
</dbReference>
<feature type="domain" description="HTH lysR-type" evidence="5">
    <location>
        <begin position="11"/>
        <end position="68"/>
    </location>
</feature>
<name>A0A1D7U6M0_9HYPH</name>
<evidence type="ECO:0000256" key="2">
    <source>
        <dbReference type="ARBA" id="ARBA00023015"/>
    </source>
</evidence>
<evidence type="ECO:0000256" key="3">
    <source>
        <dbReference type="ARBA" id="ARBA00023125"/>
    </source>
</evidence>
<keyword evidence="3" id="KW-0238">DNA-binding</keyword>
<dbReference type="GO" id="GO:0006351">
    <property type="term" value="P:DNA-templated transcription"/>
    <property type="evidence" value="ECO:0007669"/>
    <property type="project" value="TreeGrafter"/>
</dbReference>
<evidence type="ECO:0000256" key="1">
    <source>
        <dbReference type="ARBA" id="ARBA00009437"/>
    </source>
</evidence>
<dbReference type="KEGG" id="bvv:BHK69_23570"/>
<dbReference type="Proteomes" id="UP000094969">
    <property type="component" value="Chromosome"/>
</dbReference>
<accession>A0A1D7U6M0</accession>
<reference evidence="6 7" key="1">
    <citation type="journal article" date="2015" name="Antonie Van Leeuwenhoek">
        <title>Bosea vaviloviae sp. nov., a new species of slow-growing rhizobia isolated from nodules of the relict species Vavilovia formosa (Stev.) Fed.</title>
        <authorList>
            <person name="Safronova V.I."/>
            <person name="Kuznetsova I.G."/>
            <person name="Sazanova A.L."/>
            <person name="Kimeklis A.K."/>
            <person name="Belimov A.A."/>
            <person name="Andronov E.E."/>
            <person name="Pinaev A.G."/>
            <person name="Chizhevskaya E.P."/>
            <person name="Pukhaev A.R."/>
            <person name="Popov K.P."/>
            <person name="Willems A."/>
            <person name="Tikhonovich I.A."/>
        </authorList>
    </citation>
    <scope>NUCLEOTIDE SEQUENCE [LARGE SCALE GENOMIC DNA]</scope>
    <source>
        <strain evidence="6 7">Vaf18</strain>
    </source>
</reference>
<dbReference type="GO" id="GO:0043565">
    <property type="term" value="F:sequence-specific DNA binding"/>
    <property type="evidence" value="ECO:0007669"/>
    <property type="project" value="TreeGrafter"/>
</dbReference>
<dbReference type="EMBL" id="CP017147">
    <property type="protein sequence ID" value="AOO83023.1"/>
    <property type="molecule type" value="Genomic_DNA"/>
</dbReference>
<dbReference type="SUPFAM" id="SSF53850">
    <property type="entry name" value="Periplasmic binding protein-like II"/>
    <property type="match status" value="1"/>
</dbReference>
<comment type="similarity">
    <text evidence="1">Belongs to the LysR transcriptional regulatory family.</text>
</comment>
<dbReference type="PANTHER" id="PTHR30537:SF26">
    <property type="entry name" value="GLYCINE CLEAVAGE SYSTEM TRANSCRIPTIONAL ACTIVATOR"/>
    <property type="match status" value="1"/>
</dbReference>
<keyword evidence="7" id="KW-1185">Reference proteome</keyword>
<proteinExistence type="inferred from homology"/>
<dbReference type="SUPFAM" id="SSF46785">
    <property type="entry name" value="Winged helix' DNA-binding domain"/>
    <property type="match status" value="1"/>
</dbReference>
<gene>
    <name evidence="6" type="ORF">BHK69_23570</name>
</gene>
<dbReference type="InterPro" id="IPR036390">
    <property type="entry name" value="WH_DNA-bd_sf"/>
</dbReference>
<dbReference type="Gene3D" id="3.40.190.10">
    <property type="entry name" value="Periplasmic binding protein-like II"/>
    <property type="match status" value="2"/>
</dbReference>
<dbReference type="InterPro" id="IPR000847">
    <property type="entry name" value="LysR_HTH_N"/>
</dbReference>
<organism evidence="6 7">
    <name type="scientific">Bosea vaviloviae</name>
    <dbReference type="NCBI Taxonomy" id="1526658"/>
    <lineage>
        <taxon>Bacteria</taxon>
        <taxon>Pseudomonadati</taxon>
        <taxon>Pseudomonadota</taxon>
        <taxon>Alphaproteobacteria</taxon>
        <taxon>Hyphomicrobiales</taxon>
        <taxon>Boseaceae</taxon>
        <taxon>Bosea</taxon>
    </lineage>
</organism>
<sequence length="319" mass="34283">MPVKPPRPRLPSLNALRAFEAAARCESFVKAAEELGVTAGAVTQQIRQLEAWLGFPLFRRLAQRVELTEGARNALPKLTRGFDTLGQAVQDLRAGQDLNAGHEGRALTIAALPCIAQLWLSPRLAALQAAFPGLQISVSAMEQPPDPRREPHDLALFYLGPEARPVDALTLGPDAILPVCAPALARTLTSVNDLARATLLHDAVWRDDWRRWLAFTGCIGTIDPARGPSFSLYSLALDAALSGSGVLMGRMSLIAPHLRDGRLAAPFMDAMPTGDALTLVLNSQASAHASRREIARSLLDHVAFGRLGPNAKNVIDPKS</sequence>
<keyword evidence="4" id="KW-0804">Transcription</keyword>
<evidence type="ECO:0000313" key="7">
    <source>
        <dbReference type="Proteomes" id="UP000094969"/>
    </source>
</evidence>
<evidence type="ECO:0000259" key="5">
    <source>
        <dbReference type="PROSITE" id="PS50931"/>
    </source>
</evidence>
<dbReference type="STRING" id="1526658.BHK69_23570"/>
<dbReference type="GO" id="GO:0003700">
    <property type="term" value="F:DNA-binding transcription factor activity"/>
    <property type="evidence" value="ECO:0007669"/>
    <property type="project" value="InterPro"/>
</dbReference>
<dbReference type="AlphaFoldDB" id="A0A1D7U6M0"/>
<dbReference type="InterPro" id="IPR058163">
    <property type="entry name" value="LysR-type_TF_proteobact-type"/>
</dbReference>
<dbReference type="PRINTS" id="PR00039">
    <property type="entry name" value="HTHLYSR"/>
</dbReference>